<dbReference type="PROSITE" id="PS50811">
    <property type="entry name" value="WRKY"/>
    <property type="match status" value="2"/>
</dbReference>
<evidence type="ECO:0000256" key="5">
    <source>
        <dbReference type="ARBA" id="ARBA00023163"/>
    </source>
</evidence>
<evidence type="ECO:0000259" key="8">
    <source>
        <dbReference type="PROSITE" id="PS50811"/>
    </source>
</evidence>
<dbReference type="GeneID" id="111015026"/>
<keyword evidence="6" id="KW-0539">Nucleus</keyword>
<evidence type="ECO:0000256" key="1">
    <source>
        <dbReference type="ARBA" id="ARBA00004123"/>
    </source>
</evidence>
<dbReference type="SUPFAM" id="SSF118290">
    <property type="entry name" value="WRKY DNA-binding domain"/>
    <property type="match status" value="2"/>
</dbReference>
<feature type="compositionally biased region" description="Polar residues" evidence="7">
    <location>
        <begin position="139"/>
        <end position="168"/>
    </location>
</feature>
<keyword evidence="9" id="KW-1185">Reference proteome</keyword>
<evidence type="ECO:0000313" key="10">
    <source>
        <dbReference type="RefSeq" id="XP_022145625.1"/>
    </source>
</evidence>
<sequence>MDNKAAERVVIAKPVASRPTCSSFKSFSDILASAFGTSPPHTASESMVAAVRPKTVRFKLKDDPAPPPKAKVSGTSSYNLSISDSKSTVLFKPLAKHVSKRTISQLSLIGNINAQNHLPLPPVEDRIQSSNQDKDNVESAPNSNLPRNMTSTFENSQSIGSSRVTLNYSKEDPTSLRPQISSVQPSHDGYNWRKYGQKQVKGSEFPRSYYKCTHPNCPVKKKVERSLDGIISEIVYKGEHNHPKPQPLKHNSSGTQGEGSISNGTAQDTNSELRFNYLNEQIGGRESRLENPYEKACLGRVTQPFDPVASREANAGCGVSGYSFGLSVEREEGSKGLAPVADKLRSRRREGKNSTNEAGTLKQPHAMAQGSTDIEILGKGVRWRKYGQKVVKGNIYPRSYYRCTGLKCKARKYVERASDDPNSFITTYEGKHNHGISLGNADPVAPGIE</sequence>
<keyword evidence="5" id="KW-0804">Transcription</keyword>
<evidence type="ECO:0000313" key="9">
    <source>
        <dbReference type="Proteomes" id="UP000504603"/>
    </source>
</evidence>
<feature type="domain" description="WRKY" evidence="8">
    <location>
        <begin position="181"/>
        <end position="245"/>
    </location>
</feature>
<evidence type="ECO:0000256" key="6">
    <source>
        <dbReference type="ARBA" id="ARBA00023242"/>
    </source>
</evidence>
<dbReference type="GO" id="GO:0043565">
    <property type="term" value="F:sequence-specific DNA binding"/>
    <property type="evidence" value="ECO:0007669"/>
    <property type="project" value="InterPro"/>
</dbReference>
<feature type="region of interest" description="Disordered" evidence="7">
    <location>
        <begin position="118"/>
        <end position="192"/>
    </location>
</feature>
<keyword evidence="3" id="KW-0805">Transcription regulation</keyword>
<dbReference type="PANTHER" id="PTHR31221:SF90">
    <property type="entry name" value="WRKY TRANSCRIPTION FACTOR 44"/>
    <property type="match status" value="1"/>
</dbReference>
<feature type="compositionally biased region" description="Polar residues" evidence="7">
    <location>
        <begin position="249"/>
        <end position="269"/>
    </location>
</feature>
<accession>A0A6J1CV05</accession>
<dbReference type="KEGG" id="mcha:111015026"/>
<name>A0A6J1CV05_MOMCH</name>
<reference evidence="10" key="1">
    <citation type="submission" date="2025-08" db="UniProtKB">
        <authorList>
            <consortium name="RefSeq"/>
        </authorList>
    </citation>
    <scope>IDENTIFICATION</scope>
    <source>
        <strain evidence="10">OHB3-1</strain>
    </source>
</reference>
<dbReference type="GO" id="GO:0003700">
    <property type="term" value="F:DNA-binding transcription factor activity"/>
    <property type="evidence" value="ECO:0007669"/>
    <property type="project" value="InterPro"/>
</dbReference>
<protein>
    <submittedName>
        <fullName evidence="10">WRKY transcription factor 44-like isoform X1</fullName>
    </submittedName>
</protein>
<feature type="compositionally biased region" description="Basic and acidic residues" evidence="7">
    <location>
        <begin position="123"/>
        <end position="137"/>
    </location>
</feature>
<feature type="region of interest" description="Disordered" evidence="7">
    <location>
        <begin position="238"/>
        <end position="269"/>
    </location>
</feature>
<evidence type="ECO:0000256" key="4">
    <source>
        <dbReference type="ARBA" id="ARBA00023125"/>
    </source>
</evidence>
<keyword evidence="2" id="KW-0677">Repeat</keyword>
<dbReference type="OrthoDB" id="783645at2759"/>
<dbReference type="Pfam" id="PF03106">
    <property type="entry name" value="WRKY"/>
    <property type="match status" value="2"/>
</dbReference>
<feature type="region of interest" description="Disordered" evidence="7">
    <location>
        <begin position="345"/>
        <end position="369"/>
    </location>
</feature>
<dbReference type="FunFam" id="2.20.25.80:FF:000006">
    <property type="entry name" value="WRKY transcription factor"/>
    <property type="match status" value="1"/>
</dbReference>
<dbReference type="PANTHER" id="PTHR31221">
    <property type="entry name" value="WRKY TRANSCRIPTION FACTOR PROTEIN 1-RELATED"/>
    <property type="match status" value="1"/>
</dbReference>
<comment type="subcellular location">
    <subcellularLocation>
        <location evidence="1">Nucleus</location>
    </subcellularLocation>
</comment>
<dbReference type="Proteomes" id="UP000504603">
    <property type="component" value="Unplaced"/>
</dbReference>
<dbReference type="GO" id="GO:0005634">
    <property type="term" value="C:nucleus"/>
    <property type="evidence" value="ECO:0007669"/>
    <property type="project" value="UniProtKB-SubCell"/>
</dbReference>
<evidence type="ECO:0000256" key="2">
    <source>
        <dbReference type="ARBA" id="ARBA00022737"/>
    </source>
</evidence>
<evidence type="ECO:0000256" key="7">
    <source>
        <dbReference type="SAM" id="MobiDB-lite"/>
    </source>
</evidence>
<dbReference type="InterPro" id="IPR044810">
    <property type="entry name" value="WRKY_plant"/>
</dbReference>
<evidence type="ECO:0000256" key="3">
    <source>
        <dbReference type="ARBA" id="ARBA00023015"/>
    </source>
</evidence>
<dbReference type="RefSeq" id="XP_022145625.1">
    <property type="nucleotide sequence ID" value="XM_022289933.1"/>
</dbReference>
<keyword evidence="4" id="KW-0238">DNA-binding</keyword>
<dbReference type="Gene3D" id="2.20.25.80">
    <property type="entry name" value="WRKY domain"/>
    <property type="match status" value="2"/>
</dbReference>
<dbReference type="SMART" id="SM00774">
    <property type="entry name" value="WRKY"/>
    <property type="match status" value="2"/>
</dbReference>
<feature type="compositionally biased region" description="Polar residues" evidence="7">
    <location>
        <begin position="176"/>
        <end position="185"/>
    </location>
</feature>
<dbReference type="AlphaFoldDB" id="A0A6J1CV05"/>
<gene>
    <name evidence="10" type="primary">LOC111015026</name>
</gene>
<feature type="domain" description="WRKY" evidence="8">
    <location>
        <begin position="372"/>
        <end position="437"/>
    </location>
</feature>
<dbReference type="InterPro" id="IPR003657">
    <property type="entry name" value="WRKY_dom"/>
</dbReference>
<organism evidence="9 10">
    <name type="scientific">Momordica charantia</name>
    <name type="common">Bitter gourd</name>
    <name type="synonym">Balsam pear</name>
    <dbReference type="NCBI Taxonomy" id="3673"/>
    <lineage>
        <taxon>Eukaryota</taxon>
        <taxon>Viridiplantae</taxon>
        <taxon>Streptophyta</taxon>
        <taxon>Embryophyta</taxon>
        <taxon>Tracheophyta</taxon>
        <taxon>Spermatophyta</taxon>
        <taxon>Magnoliopsida</taxon>
        <taxon>eudicotyledons</taxon>
        <taxon>Gunneridae</taxon>
        <taxon>Pentapetalae</taxon>
        <taxon>rosids</taxon>
        <taxon>fabids</taxon>
        <taxon>Cucurbitales</taxon>
        <taxon>Cucurbitaceae</taxon>
        <taxon>Momordiceae</taxon>
        <taxon>Momordica</taxon>
    </lineage>
</organism>
<dbReference type="InterPro" id="IPR036576">
    <property type="entry name" value="WRKY_dom_sf"/>
</dbReference>
<proteinExistence type="predicted"/>